<proteinExistence type="predicted"/>
<name>A0ABQ9YU52_9CRUS</name>
<evidence type="ECO:0000313" key="3">
    <source>
        <dbReference type="Proteomes" id="UP001234178"/>
    </source>
</evidence>
<evidence type="ECO:0000259" key="1">
    <source>
        <dbReference type="Pfam" id="PF10545"/>
    </source>
</evidence>
<organism evidence="2 3">
    <name type="scientific">Daphnia magna</name>
    <dbReference type="NCBI Taxonomy" id="35525"/>
    <lineage>
        <taxon>Eukaryota</taxon>
        <taxon>Metazoa</taxon>
        <taxon>Ecdysozoa</taxon>
        <taxon>Arthropoda</taxon>
        <taxon>Crustacea</taxon>
        <taxon>Branchiopoda</taxon>
        <taxon>Diplostraca</taxon>
        <taxon>Cladocera</taxon>
        <taxon>Anomopoda</taxon>
        <taxon>Daphniidae</taxon>
        <taxon>Daphnia</taxon>
    </lineage>
</organism>
<accession>A0ABQ9YU52</accession>
<feature type="domain" description="MADF" evidence="1">
    <location>
        <begin position="27"/>
        <end position="54"/>
    </location>
</feature>
<dbReference type="Pfam" id="PF10545">
    <property type="entry name" value="MADF_DNA_bdg"/>
    <property type="match status" value="1"/>
</dbReference>
<sequence length="65" mass="7548">MADANENSKSPRKKNIFKWKKQDTELLIQEVEQDPVLYDTTMKDYKKGDVQAKVVKIGLHKINSI</sequence>
<keyword evidence="3" id="KW-1185">Reference proteome</keyword>
<comment type="caution">
    <text evidence="2">The sequence shown here is derived from an EMBL/GenBank/DDBJ whole genome shotgun (WGS) entry which is preliminary data.</text>
</comment>
<protein>
    <recommendedName>
        <fullName evidence="1">MADF domain-containing protein</fullName>
    </recommendedName>
</protein>
<dbReference type="Proteomes" id="UP001234178">
    <property type="component" value="Unassembled WGS sequence"/>
</dbReference>
<dbReference type="InterPro" id="IPR006578">
    <property type="entry name" value="MADF-dom"/>
</dbReference>
<gene>
    <name evidence="2" type="ORF">OUZ56_005924</name>
</gene>
<evidence type="ECO:0000313" key="2">
    <source>
        <dbReference type="EMBL" id="KAK4004182.1"/>
    </source>
</evidence>
<dbReference type="EMBL" id="JAOYFB010000001">
    <property type="protein sequence ID" value="KAK4004182.1"/>
    <property type="molecule type" value="Genomic_DNA"/>
</dbReference>
<reference evidence="2 3" key="1">
    <citation type="journal article" date="2023" name="Nucleic Acids Res.">
        <title>The hologenome of Daphnia magna reveals possible DNA methylation and microbiome-mediated evolution of the host genome.</title>
        <authorList>
            <person name="Chaturvedi A."/>
            <person name="Li X."/>
            <person name="Dhandapani V."/>
            <person name="Marshall H."/>
            <person name="Kissane S."/>
            <person name="Cuenca-Cambronero M."/>
            <person name="Asole G."/>
            <person name="Calvet F."/>
            <person name="Ruiz-Romero M."/>
            <person name="Marangio P."/>
            <person name="Guigo R."/>
            <person name="Rago D."/>
            <person name="Mirbahai L."/>
            <person name="Eastwood N."/>
            <person name="Colbourne J.K."/>
            <person name="Zhou J."/>
            <person name="Mallon E."/>
            <person name="Orsini L."/>
        </authorList>
    </citation>
    <scope>NUCLEOTIDE SEQUENCE [LARGE SCALE GENOMIC DNA]</scope>
    <source>
        <strain evidence="2">LRV0_1</strain>
    </source>
</reference>